<name>A0ACC4AFR9_POPAL</name>
<comment type="caution">
    <text evidence="1">The sequence shown here is derived from an EMBL/GenBank/DDBJ whole genome shotgun (WGS) entry which is preliminary data.</text>
</comment>
<gene>
    <name evidence="1" type="ORF">D5086_032724</name>
</gene>
<keyword evidence="2" id="KW-1185">Reference proteome</keyword>
<feature type="non-terminal residue" evidence="1">
    <location>
        <position position="78"/>
    </location>
</feature>
<evidence type="ECO:0000313" key="1">
    <source>
        <dbReference type="EMBL" id="KAL3564678.1"/>
    </source>
</evidence>
<sequence>CEAVDNSPPEKKLKTVAGSSSNEAANAISASTQEQNNEGTHVEMAQQGGPYFTGELAWANDLIGEAELVQLERGSSHE</sequence>
<protein>
    <submittedName>
        <fullName evidence="1">Uncharacterized protein</fullName>
    </submittedName>
</protein>
<dbReference type="Proteomes" id="UP000309997">
    <property type="component" value="Unassembled WGS sequence"/>
</dbReference>
<dbReference type="EMBL" id="RCHU02000019">
    <property type="protein sequence ID" value="KAL3564678.1"/>
    <property type="molecule type" value="Genomic_DNA"/>
</dbReference>
<feature type="non-terminal residue" evidence="1">
    <location>
        <position position="1"/>
    </location>
</feature>
<reference evidence="1 2" key="1">
    <citation type="journal article" date="2024" name="Plant Biotechnol. J.">
        <title>Genome and CRISPR/Cas9 system of a widespread forest tree (Populus alba) in the world.</title>
        <authorList>
            <person name="Liu Y.J."/>
            <person name="Jiang P.F."/>
            <person name="Han X.M."/>
            <person name="Li X.Y."/>
            <person name="Wang H.M."/>
            <person name="Wang Y.J."/>
            <person name="Wang X.X."/>
            <person name="Zeng Q.Y."/>
        </authorList>
    </citation>
    <scope>NUCLEOTIDE SEQUENCE [LARGE SCALE GENOMIC DNA]</scope>
    <source>
        <strain evidence="2">cv. PAL-ZL1</strain>
    </source>
</reference>
<accession>A0ACC4AFR9</accession>
<organism evidence="1 2">
    <name type="scientific">Populus alba</name>
    <name type="common">White poplar</name>
    <dbReference type="NCBI Taxonomy" id="43335"/>
    <lineage>
        <taxon>Eukaryota</taxon>
        <taxon>Viridiplantae</taxon>
        <taxon>Streptophyta</taxon>
        <taxon>Embryophyta</taxon>
        <taxon>Tracheophyta</taxon>
        <taxon>Spermatophyta</taxon>
        <taxon>Magnoliopsida</taxon>
        <taxon>eudicotyledons</taxon>
        <taxon>Gunneridae</taxon>
        <taxon>Pentapetalae</taxon>
        <taxon>rosids</taxon>
        <taxon>fabids</taxon>
        <taxon>Malpighiales</taxon>
        <taxon>Salicaceae</taxon>
        <taxon>Saliceae</taxon>
        <taxon>Populus</taxon>
    </lineage>
</organism>
<evidence type="ECO:0000313" key="2">
    <source>
        <dbReference type="Proteomes" id="UP000309997"/>
    </source>
</evidence>
<proteinExistence type="predicted"/>